<dbReference type="OrthoDB" id="5522338at2"/>
<reference evidence="2 3" key="1">
    <citation type="submission" date="2018-03" db="EMBL/GenBank/DDBJ databases">
        <title>Draft Genome Sequences of the Obligatory Marine Myxobacteria Enhygromyxa salina SWB007.</title>
        <authorList>
            <person name="Poehlein A."/>
            <person name="Moghaddam J.A."/>
            <person name="Harms H."/>
            <person name="Alanjari M."/>
            <person name="Koenig G.M."/>
            <person name="Daniel R."/>
            <person name="Schaeberle T.F."/>
        </authorList>
    </citation>
    <scope>NUCLEOTIDE SEQUENCE [LARGE SCALE GENOMIC DNA]</scope>
    <source>
        <strain evidence="2 3">SWB007</strain>
    </source>
</reference>
<dbReference type="RefSeq" id="WP_146158630.1">
    <property type="nucleotide sequence ID" value="NZ_PVNL01000139.1"/>
</dbReference>
<gene>
    <name evidence="2" type="ORF">ENSA7_76260</name>
</gene>
<evidence type="ECO:0000313" key="2">
    <source>
        <dbReference type="EMBL" id="PRP94803.1"/>
    </source>
</evidence>
<feature type="domain" description="Multidrug resistance protein MdtA-like barrel-sandwich hybrid" evidence="1">
    <location>
        <begin position="75"/>
        <end position="186"/>
    </location>
</feature>
<accession>A0A2S9XPL8</accession>
<dbReference type="PANTHER" id="PTHR30469">
    <property type="entry name" value="MULTIDRUG RESISTANCE PROTEIN MDTA"/>
    <property type="match status" value="1"/>
</dbReference>
<organism evidence="2 3">
    <name type="scientific">Enhygromyxa salina</name>
    <dbReference type="NCBI Taxonomy" id="215803"/>
    <lineage>
        <taxon>Bacteria</taxon>
        <taxon>Pseudomonadati</taxon>
        <taxon>Myxococcota</taxon>
        <taxon>Polyangia</taxon>
        <taxon>Nannocystales</taxon>
        <taxon>Nannocystaceae</taxon>
        <taxon>Enhygromyxa</taxon>
    </lineage>
</organism>
<dbReference type="EMBL" id="PVNL01000139">
    <property type="protein sequence ID" value="PRP94803.1"/>
    <property type="molecule type" value="Genomic_DNA"/>
</dbReference>
<dbReference type="Proteomes" id="UP000238823">
    <property type="component" value="Unassembled WGS sequence"/>
</dbReference>
<dbReference type="GO" id="GO:1990281">
    <property type="term" value="C:efflux pump complex"/>
    <property type="evidence" value="ECO:0007669"/>
    <property type="project" value="TreeGrafter"/>
</dbReference>
<evidence type="ECO:0000259" key="1">
    <source>
        <dbReference type="Pfam" id="PF25917"/>
    </source>
</evidence>
<dbReference type="PANTHER" id="PTHR30469:SF36">
    <property type="entry name" value="BLL3903 PROTEIN"/>
    <property type="match status" value="1"/>
</dbReference>
<dbReference type="InterPro" id="IPR058625">
    <property type="entry name" value="MdtA-like_BSH"/>
</dbReference>
<sequence>MNATAPARSIFRPAALNAHGCGDRPGRPLGAVSGWTRLAELVLLAVFVSATIFAATAEIGEYAQGIATVRREGRVLVTSAVSGTVQQIEVRSGQRVATGAVLVRLDDASERAELERAEQAYTRQLLELLRAPQRDSEGKRQRLASFDAAVELARAKLRGRTIVAPESGVVSDVRVRRGQPVVLGDALVSLEQDDARTVVVGLFPGHYRPLLSAADTQVYLELEGFSDSRSEVVVRSVADEVIGPAEAMRYLGRDRQGSVELRGPIVVVETELRSDSFAANDTHYRIFDGMQGTLEAKLRSVTLLETLLETLVPGDPSHSTSKAP</sequence>
<dbReference type="Gene3D" id="2.40.50.100">
    <property type="match status" value="1"/>
</dbReference>
<comment type="caution">
    <text evidence="2">The sequence shown here is derived from an EMBL/GenBank/DDBJ whole genome shotgun (WGS) entry which is preliminary data.</text>
</comment>
<dbReference type="GO" id="GO:0015562">
    <property type="term" value="F:efflux transmembrane transporter activity"/>
    <property type="evidence" value="ECO:0007669"/>
    <property type="project" value="TreeGrafter"/>
</dbReference>
<dbReference type="AlphaFoldDB" id="A0A2S9XPL8"/>
<proteinExistence type="predicted"/>
<name>A0A2S9XPL8_9BACT</name>
<dbReference type="SUPFAM" id="SSF111369">
    <property type="entry name" value="HlyD-like secretion proteins"/>
    <property type="match status" value="1"/>
</dbReference>
<protein>
    <submittedName>
        <fullName evidence="2">Multidrug resistance protein MdtN</fullName>
    </submittedName>
</protein>
<evidence type="ECO:0000313" key="3">
    <source>
        <dbReference type="Proteomes" id="UP000238823"/>
    </source>
</evidence>
<dbReference type="Pfam" id="PF25917">
    <property type="entry name" value="BSH_RND"/>
    <property type="match status" value="1"/>
</dbReference>